<dbReference type="InterPro" id="IPR029044">
    <property type="entry name" value="Nucleotide-diphossugar_trans"/>
</dbReference>
<feature type="domain" description="Glycosyltransferase 2-like" evidence="2">
    <location>
        <begin position="55"/>
        <end position="188"/>
    </location>
</feature>
<dbReference type="InterPro" id="IPR001173">
    <property type="entry name" value="Glyco_trans_2-like"/>
</dbReference>
<evidence type="ECO:0000313" key="3">
    <source>
        <dbReference type="EMBL" id="SFS65227.1"/>
    </source>
</evidence>
<protein>
    <submittedName>
        <fullName evidence="3">Glycosyltransferase involved in cell wall bisynthesis</fullName>
    </submittedName>
</protein>
<dbReference type="Gene3D" id="3.90.550.10">
    <property type="entry name" value="Spore Coat Polysaccharide Biosynthesis Protein SpsA, Chain A"/>
    <property type="match status" value="1"/>
</dbReference>
<dbReference type="PANTHER" id="PTHR43685:SF2">
    <property type="entry name" value="GLYCOSYLTRANSFERASE 2-LIKE DOMAIN-CONTAINING PROTEIN"/>
    <property type="match status" value="1"/>
</dbReference>
<keyword evidence="3" id="KW-0808">Transferase</keyword>
<dbReference type="PANTHER" id="PTHR43685">
    <property type="entry name" value="GLYCOSYLTRANSFERASE"/>
    <property type="match status" value="1"/>
</dbReference>
<dbReference type="Proteomes" id="UP000199392">
    <property type="component" value="Unassembled WGS sequence"/>
</dbReference>
<proteinExistence type="predicted"/>
<dbReference type="AlphaFoldDB" id="A0A1I6RKJ1"/>
<dbReference type="EMBL" id="FOZW01000003">
    <property type="protein sequence ID" value="SFS65227.1"/>
    <property type="molecule type" value="Genomic_DNA"/>
</dbReference>
<evidence type="ECO:0000313" key="4">
    <source>
        <dbReference type="Proteomes" id="UP000199392"/>
    </source>
</evidence>
<sequence>MHAPESQPPSLSESQPPSQPPSLPESQPPHQPPPLSASLPTSQPTSQPARLPRITILLTTWNGAAHLQEQLDSYRAQTHDAWDLWVSDDGSGDATRQILETFRAAEGPRREVRIVEGPRRGHAANFLSLLCHPELPAGPVALSDQDDVWLPGKLALALGALRDAGPVALYGAQSFHTDGALRRIGRSRIPRGRPCFCNALTQNVVSGHSAVLSAGALELVRRAGVPAGIPYHDWWLYQLVSGAGGEVVIDRARVLNYRQHRQNAMGAHRGLTPRLERARQVLGRTYAGWIATNLAALDRVGRLLTPENRALVAALCAAPPRPGLARPLAFRRLGLHRQTRLTTASLYLAAALGRV</sequence>
<feature type="compositionally biased region" description="Pro residues" evidence="1">
    <location>
        <begin position="17"/>
        <end position="35"/>
    </location>
</feature>
<keyword evidence="4" id="KW-1185">Reference proteome</keyword>
<evidence type="ECO:0000259" key="2">
    <source>
        <dbReference type="Pfam" id="PF00535"/>
    </source>
</evidence>
<dbReference type="InterPro" id="IPR050834">
    <property type="entry name" value="Glycosyltransf_2"/>
</dbReference>
<accession>A0A1I6RKJ1</accession>
<dbReference type="OrthoDB" id="9802649at2"/>
<dbReference type="SUPFAM" id="SSF53448">
    <property type="entry name" value="Nucleotide-diphospho-sugar transferases"/>
    <property type="match status" value="1"/>
</dbReference>
<dbReference type="STRING" id="311180.SAMN04488050_103161"/>
<feature type="region of interest" description="Disordered" evidence="1">
    <location>
        <begin position="1"/>
        <end position="48"/>
    </location>
</feature>
<name>A0A1I6RKJ1_9RHOB</name>
<dbReference type="RefSeq" id="WP_092430790.1">
    <property type="nucleotide sequence ID" value="NZ_FNCL01000022.1"/>
</dbReference>
<organism evidence="3 4">
    <name type="scientific">Alloyangia pacifica</name>
    <dbReference type="NCBI Taxonomy" id="311180"/>
    <lineage>
        <taxon>Bacteria</taxon>
        <taxon>Pseudomonadati</taxon>
        <taxon>Pseudomonadota</taxon>
        <taxon>Alphaproteobacteria</taxon>
        <taxon>Rhodobacterales</taxon>
        <taxon>Roseobacteraceae</taxon>
        <taxon>Alloyangia</taxon>
    </lineage>
</organism>
<reference evidence="4" key="1">
    <citation type="submission" date="2016-10" db="EMBL/GenBank/DDBJ databases">
        <authorList>
            <person name="Varghese N."/>
            <person name="Submissions S."/>
        </authorList>
    </citation>
    <scope>NUCLEOTIDE SEQUENCE [LARGE SCALE GENOMIC DNA]</scope>
    <source>
        <strain evidence="4">DSM 26894</strain>
    </source>
</reference>
<feature type="compositionally biased region" description="Low complexity" evidence="1">
    <location>
        <begin position="1"/>
        <end position="16"/>
    </location>
</feature>
<dbReference type="GO" id="GO:0016740">
    <property type="term" value="F:transferase activity"/>
    <property type="evidence" value="ECO:0007669"/>
    <property type="project" value="UniProtKB-KW"/>
</dbReference>
<gene>
    <name evidence="3" type="ORF">SAMN04488050_103161</name>
</gene>
<dbReference type="Pfam" id="PF00535">
    <property type="entry name" value="Glycos_transf_2"/>
    <property type="match status" value="1"/>
</dbReference>
<evidence type="ECO:0000256" key="1">
    <source>
        <dbReference type="SAM" id="MobiDB-lite"/>
    </source>
</evidence>